<dbReference type="GO" id="GO:0005886">
    <property type="term" value="C:plasma membrane"/>
    <property type="evidence" value="ECO:0007669"/>
    <property type="project" value="UniProtKB-SubCell"/>
</dbReference>
<dbReference type="STRING" id="296218.AWN68_08025"/>
<dbReference type="Pfam" id="PF13396">
    <property type="entry name" value="PLDc_N"/>
    <property type="match status" value="1"/>
</dbReference>
<dbReference type="InterPro" id="IPR027379">
    <property type="entry name" value="CLS_N"/>
</dbReference>
<proteinExistence type="inferred from homology"/>
<dbReference type="SUPFAM" id="SSF56024">
    <property type="entry name" value="Phospholipase D/nuclease"/>
    <property type="match status" value="2"/>
</dbReference>
<dbReference type="EMBL" id="LRDB01000045">
    <property type="protein sequence ID" value="KYG75482.1"/>
    <property type="molecule type" value="Genomic_DNA"/>
</dbReference>
<evidence type="ECO:0000259" key="14">
    <source>
        <dbReference type="PROSITE" id="PS50035"/>
    </source>
</evidence>
<evidence type="ECO:0000256" key="1">
    <source>
        <dbReference type="ARBA" id="ARBA00004651"/>
    </source>
</evidence>
<accession>A0A150X9Z0</accession>
<keyword evidence="8 12" id="KW-0443">Lipid metabolism</keyword>
<evidence type="ECO:0000256" key="10">
    <source>
        <dbReference type="ARBA" id="ARBA00023209"/>
    </source>
</evidence>
<dbReference type="RefSeq" id="WP_068416912.1">
    <property type="nucleotide sequence ID" value="NZ_LRDB01000045.1"/>
</dbReference>
<evidence type="ECO:0000256" key="5">
    <source>
        <dbReference type="ARBA" id="ARBA00022692"/>
    </source>
</evidence>
<dbReference type="CDD" id="cd09112">
    <property type="entry name" value="PLDc_CLS_2"/>
    <property type="match status" value="1"/>
</dbReference>
<dbReference type="SMART" id="SM00155">
    <property type="entry name" value="PLDc"/>
    <property type="match status" value="2"/>
</dbReference>
<keyword evidence="11 12" id="KW-1208">Phospholipid metabolism</keyword>
<comment type="caution">
    <text evidence="15">The sequence shown here is derived from an EMBL/GenBank/DDBJ whole genome shotgun (WGS) entry which is preliminary data.</text>
</comment>
<dbReference type="PANTHER" id="PTHR21248">
    <property type="entry name" value="CARDIOLIPIN SYNTHASE"/>
    <property type="match status" value="1"/>
</dbReference>
<dbReference type="PANTHER" id="PTHR21248:SF22">
    <property type="entry name" value="PHOSPHOLIPASE D"/>
    <property type="match status" value="1"/>
</dbReference>
<protein>
    <recommendedName>
        <fullName evidence="12 13">Cardiolipin synthase</fullName>
        <shortName evidence="12">CL synthase</shortName>
        <ecNumber evidence="12 13">2.7.8.-</ecNumber>
    </recommendedName>
</protein>
<feature type="active site" evidence="12">
    <location>
        <position position="232"/>
    </location>
</feature>
<evidence type="ECO:0000313" key="15">
    <source>
        <dbReference type="EMBL" id="KYG75482.1"/>
    </source>
</evidence>
<evidence type="ECO:0000256" key="8">
    <source>
        <dbReference type="ARBA" id="ARBA00023098"/>
    </source>
</evidence>
<keyword evidence="7 12" id="KW-1133">Transmembrane helix</keyword>
<keyword evidence="2 12" id="KW-1003">Cell membrane</keyword>
<gene>
    <name evidence="15" type="ORF">AWN68_08025</name>
</gene>
<dbReference type="AlphaFoldDB" id="A0A150X9Z0"/>
<keyword evidence="4 12" id="KW-0808">Transferase</keyword>
<evidence type="ECO:0000256" key="3">
    <source>
        <dbReference type="ARBA" id="ARBA00022516"/>
    </source>
</evidence>
<evidence type="ECO:0000256" key="13">
    <source>
        <dbReference type="NCBIfam" id="TIGR04265"/>
    </source>
</evidence>
<keyword evidence="16" id="KW-1185">Reference proteome</keyword>
<keyword evidence="9 12" id="KW-0472">Membrane</keyword>
<sequence length="485" mass="55685">MLEYWFTLSPLLLGVYYLAILAVVVNILLENKNPLKTHSYLLLLLLLPVFGLIIYMFFGQHVRKRRIFNKNQLINSAFGQKYVTEYLSKENLTRIRKAILSEQFDKLIRFLNKDLSPLSQNNKITLYKNGEEKFVALKEALLKAKNHIHIEYYIFVNDDIGSELSDILRRKAQEGIEVRMIVDGVGSLGLKKAYFRNMQSAGVEVFEFMPVLFPALTSKINYRNHRKVVIIDGEVSFTGGINVDDRYINNGKFPTYWRDTHLKLEGVAVRTLQFLFILNWQFVTKQPWTPTKKHFPDLRADIGTSYVQVNASGPDWDLASIMDSFYLAINSARESLKITTPYFIPNESIMDGIITSAKSGVDVEIMIPHSSDAWIVQAASMSYMKLLLEAGVKVYFYKKGFLHSKTLTVDGKLAILGTANMDYRSFDLNHEVNTYIYDTQIALELNQNFEADKADCTLLNAQRWRDRSFGKKLSESICRLLAPLL</sequence>
<evidence type="ECO:0000256" key="12">
    <source>
        <dbReference type="HAMAP-Rule" id="MF_01916"/>
    </source>
</evidence>
<feature type="transmembrane region" description="Helical" evidence="12">
    <location>
        <begin position="40"/>
        <end position="58"/>
    </location>
</feature>
<feature type="domain" description="PLD phosphodiesterase" evidence="14">
    <location>
        <begin position="398"/>
        <end position="425"/>
    </location>
</feature>
<keyword evidence="10 12" id="KW-0594">Phospholipid biosynthesis</keyword>
<reference evidence="15 16" key="1">
    <citation type="submission" date="2016-01" db="EMBL/GenBank/DDBJ databases">
        <title>Genome sequencing of Roseivirga echinicomitans KMM 6058.</title>
        <authorList>
            <person name="Selvaratnam C."/>
            <person name="Thevarajoo S."/>
            <person name="Goh K.M."/>
            <person name="Ee R."/>
            <person name="Chan K.-G."/>
            <person name="Chong C.S."/>
        </authorList>
    </citation>
    <scope>NUCLEOTIDE SEQUENCE [LARGE SCALE GENOMIC DNA]</scope>
    <source>
        <strain evidence="15 16">KMM 6058</strain>
    </source>
</reference>
<feature type="active site" evidence="12">
    <location>
        <position position="405"/>
    </location>
</feature>
<comment type="function">
    <text evidence="12">Catalyzes the reversible phosphatidyl group transfer from one phosphatidylglycerol molecule to another to form cardiolipin (CL) (diphosphatidylglycerol) and glycerol.</text>
</comment>
<dbReference type="CDD" id="cd09110">
    <property type="entry name" value="PLDc_CLS_1"/>
    <property type="match status" value="1"/>
</dbReference>
<dbReference type="OrthoDB" id="9762009at2"/>
<keyword evidence="5 12" id="KW-0812">Transmembrane</keyword>
<keyword evidence="6" id="KW-0677">Repeat</keyword>
<name>A0A150X9Z0_9BACT</name>
<dbReference type="GO" id="GO:0032049">
    <property type="term" value="P:cardiolipin biosynthetic process"/>
    <property type="evidence" value="ECO:0007669"/>
    <property type="project" value="UniProtKB-UniRule"/>
</dbReference>
<dbReference type="PROSITE" id="PS50035">
    <property type="entry name" value="PLD"/>
    <property type="match status" value="2"/>
</dbReference>
<dbReference type="Proteomes" id="UP000075615">
    <property type="component" value="Unassembled WGS sequence"/>
</dbReference>
<dbReference type="InterPro" id="IPR022924">
    <property type="entry name" value="Cardiolipin_synthase"/>
</dbReference>
<dbReference type="EC" id="2.7.8.-" evidence="12 13"/>
<evidence type="ECO:0000256" key="11">
    <source>
        <dbReference type="ARBA" id="ARBA00023264"/>
    </source>
</evidence>
<evidence type="ECO:0000256" key="6">
    <source>
        <dbReference type="ARBA" id="ARBA00022737"/>
    </source>
</evidence>
<dbReference type="Pfam" id="PF13091">
    <property type="entry name" value="PLDc_2"/>
    <property type="match status" value="2"/>
</dbReference>
<dbReference type="InterPro" id="IPR030874">
    <property type="entry name" value="Cardiolipin_synth_Firmi"/>
</dbReference>
<evidence type="ECO:0000256" key="4">
    <source>
        <dbReference type="ARBA" id="ARBA00022679"/>
    </source>
</evidence>
<comment type="catalytic activity">
    <reaction evidence="12">
        <text>2 a 1,2-diacyl-sn-glycero-3-phospho-(1'-sn-glycerol) = a cardiolipin + glycerol</text>
        <dbReference type="Rhea" id="RHEA:31451"/>
        <dbReference type="ChEBI" id="CHEBI:17754"/>
        <dbReference type="ChEBI" id="CHEBI:62237"/>
        <dbReference type="ChEBI" id="CHEBI:64716"/>
    </reaction>
</comment>
<dbReference type="NCBIfam" id="TIGR04265">
    <property type="entry name" value="bac_cardiolipin"/>
    <property type="match status" value="1"/>
</dbReference>
<feature type="transmembrane region" description="Helical" evidence="12">
    <location>
        <begin position="6"/>
        <end position="28"/>
    </location>
</feature>
<dbReference type="GO" id="GO:0008808">
    <property type="term" value="F:cardiolipin synthase activity"/>
    <property type="evidence" value="ECO:0007669"/>
    <property type="project" value="UniProtKB-UniRule"/>
</dbReference>
<dbReference type="InterPro" id="IPR025202">
    <property type="entry name" value="PLD-like_dom"/>
</dbReference>
<feature type="active site" evidence="12">
    <location>
        <position position="403"/>
    </location>
</feature>
<feature type="active site" evidence="12">
    <location>
        <position position="225"/>
    </location>
</feature>
<dbReference type="HAMAP" id="MF_01916">
    <property type="entry name" value="Cardiolipin_synth_Cls"/>
    <property type="match status" value="1"/>
</dbReference>
<keyword evidence="3 12" id="KW-0444">Lipid biosynthesis</keyword>
<comment type="similarity">
    <text evidence="12">Belongs to the phospholipase D family. Cardiolipin synthase subfamily.</text>
</comment>
<evidence type="ECO:0000256" key="2">
    <source>
        <dbReference type="ARBA" id="ARBA00022475"/>
    </source>
</evidence>
<dbReference type="InterPro" id="IPR001736">
    <property type="entry name" value="PLipase_D/transphosphatidylase"/>
</dbReference>
<feature type="domain" description="PLD phosphodiesterase" evidence="14">
    <location>
        <begin position="220"/>
        <end position="247"/>
    </location>
</feature>
<evidence type="ECO:0000313" key="16">
    <source>
        <dbReference type="Proteomes" id="UP000075615"/>
    </source>
</evidence>
<evidence type="ECO:0000256" key="9">
    <source>
        <dbReference type="ARBA" id="ARBA00023136"/>
    </source>
</evidence>
<comment type="subcellular location">
    <subcellularLocation>
        <location evidence="1 12">Cell membrane</location>
        <topology evidence="1 12">Multi-pass membrane protein</topology>
    </subcellularLocation>
</comment>
<feature type="active site" evidence="12">
    <location>
        <position position="410"/>
    </location>
</feature>
<organism evidence="15 16">
    <name type="scientific">Roseivirga echinicomitans</name>
    <dbReference type="NCBI Taxonomy" id="296218"/>
    <lineage>
        <taxon>Bacteria</taxon>
        <taxon>Pseudomonadati</taxon>
        <taxon>Bacteroidota</taxon>
        <taxon>Cytophagia</taxon>
        <taxon>Cytophagales</taxon>
        <taxon>Roseivirgaceae</taxon>
        <taxon>Roseivirga</taxon>
    </lineage>
</organism>
<evidence type="ECO:0000256" key="7">
    <source>
        <dbReference type="ARBA" id="ARBA00022989"/>
    </source>
</evidence>
<feature type="active site" evidence="12">
    <location>
        <position position="227"/>
    </location>
</feature>
<dbReference type="Gene3D" id="3.30.870.10">
    <property type="entry name" value="Endonuclease Chain A"/>
    <property type="match status" value="2"/>
</dbReference>